<gene>
    <name evidence="1" type="ORF">EZS28_022326</name>
</gene>
<dbReference type="EMBL" id="SNRW01006940">
    <property type="protein sequence ID" value="KAA6382146.1"/>
    <property type="molecule type" value="Genomic_DNA"/>
</dbReference>
<protein>
    <recommendedName>
        <fullName evidence="3">DNA-directed DNA polymerase</fullName>
    </recommendedName>
</protein>
<name>A0A5J4VIC9_9EUKA</name>
<evidence type="ECO:0000313" key="2">
    <source>
        <dbReference type="Proteomes" id="UP000324800"/>
    </source>
</evidence>
<reference evidence="1 2" key="1">
    <citation type="submission" date="2019-03" db="EMBL/GenBank/DDBJ databases">
        <title>Single cell metagenomics reveals metabolic interactions within the superorganism composed of flagellate Streblomastix strix and complex community of Bacteroidetes bacteria on its surface.</title>
        <authorList>
            <person name="Treitli S.C."/>
            <person name="Kolisko M."/>
            <person name="Husnik F."/>
            <person name="Keeling P."/>
            <person name="Hampl V."/>
        </authorList>
    </citation>
    <scope>NUCLEOTIDE SEQUENCE [LARGE SCALE GENOMIC DNA]</scope>
    <source>
        <strain evidence="1">ST1C</strain>
    </source>
</reference>
<dbReference type="Proteomes" id="UP000324800">
    <property type="component" value="Unassembled WGS sequence"/>
</dbReference>
<accession>A0A5J4VIC9</accession>
<sequence length="1030" mass="120994">MRQLIKKEFPQQEQRHEHQLEHINEIHNREALEDFHNTPDLNLDQMFKTNEEEIDEIHQKYMNKPFHQTQESNVIILCDAADEVKFNVIKNKALQRHGESTSTLTFSVNNNIDPREKPTKPYYRNLANLNQINSFLDQIYRQEQSSAFKIRADFGTIIETSEYDGNEQKISYKYILPVDANTERRVPLIIKSQENIQCYKHYMRDVIANIFSLAGAAIPSLQKHIKRKEEKRWKDCSRIAEGKRIFKRIYGKEFDDLYQGFNFATDIEEFIEKEQINVHVFTYGDKDQSPSYYAIHHYKCDTSDRDFDVLLINNGVNAHIFYVSDVQALTGYRYCDICKLQAFKTSNPNINRDMKRHMEKCKKNNGKIVKKVILEKFARPFVPHLLNNITYRYLFVNDRQIEFKLTEYYITYDIETFEKYIQQNYGEDSTVIQYLIPYCIASTVKNKSGIHSFRYDIRQADFLDQWLDQVFEETKQIKKDNKYEDESIPQHYEVPVIGFNSAKFDVSLVFKNLKSKNWRIIKHVGSGTVAKQIIVRHKDTHIQLRFVDALIYCTKMTLKKFVRDIGGGTMSKGRFPYEYININNYATELDKSESFPREAFDNKLKNKSISEAKYQEYLVEAAKFTTRWDQARSYNIQDTRIMIEPIDNLIKMMFKYKIDMLAMFSMSQCANAIKYSSAYDYFKMNGDYNAEDTDKPISITIPYWTAKVESDIEQDQKKNRDSSKNVTIGDYEYFKELFEKQRCYICNCKFTWKNRPTLDRINNGLGHSKDNVLPCCLYCNNKHDKFNGFVKDFMQQRAVAKSQKNDGLATFQIADNLHAVQVDSEYCRCHNCLQVGYFTLDSAKYFYINFIYNFLYKAFDQTKMHVVQLDTDSLTLAITGDKNRGPEQRFDAIIKDVEFYNKNKRFFFSEDNQRKILGIHIEKQGLNCIALNPKNYIINDERGDVSLVAKGVILRQNPQINEQTFVDNIKSGTVMKVTNTILAQKNKIMSKLSMTKNCISGSLTKMLVLENQSCCPYITGLNAKDYQIKQ</sequence>
<dbReference type="Gene3D" id="3.30.40.220">
    <property type="match status" value="1"/>
</dbReference>
<dbReference type="AlphaFoldDB" id="A0A5J4VIC9"/>
<dbReference type="InterPro" id="IPR043502">
    <property type="entry name" value="DNA/RNA_pol_sf"/>
</dbReference>
<organism evidence="1 2">
    <name type="scientific">Streblomastix strix</name>
    <dbReference type="NCBI Taxonomy" id="222440"/>
    <lineage>
        <taxon>Eukaryota</taxon>
        <taxon>Metamonada</taxon>
        <taxon>Preaxostyla</taxon>
        <taxon>Oxymonadida</taxon>
        <taxon>Streblomastigidae</taxon>
        <taxon>Streblomastix</taxon>
    </lineage>
</organism>
<comment type="caution">
    <text evidence="1">The sequence shown here is derived from an EMBL/GenBank/DDBJ whole genome shotgun (WGS) entry which is preliminary data.</text>
</comment>
<dbReference type="SUPFAM" id="SSF56672">
    <property type="entry name" value="DNA/RNA polymerases"/>
    <property type="match status" value="1"/>
</dbReference>
<evidence type="ECO:0000313" key="1">
    <source>
        <dbReference type="EMBL" id="KAA6382146.1"/>
    </source>
</evidence>
<evidence type="ECO:0008006" key="3">
    <source>
        <dbReference type="Google" id="ProtNLM"/>
    </source>
</evidence>
<proteinExistence type="predicted"/>